<dbReference type="CDD" id="cd00452">
    <property type="entry name" value="KDPG_aldolase"/>
    <property type="match status" value="1"/>
</dbReference>
<organism evidence="6 7">
    <name type="scientific">Telmatocola sphagniphila</name>
    <dbReference type="NCBI Taxonomy" id="1123043"/>
    <lineage>
        <taxon>Bacteria</taxon>
        <taxon>Pseudomonadati</taxon>
        <taxon>Planctomycetota</taxon>
        <taxon>Planctomycetia</taxon>
        <taxon>Gemmatales</taxon>
        <taxon>Gemmataceae</taxon>
    </lineage>
</organism>
<keyword evidence="5" id="KW-0119">Carbohydrate metabolism</keyword>
<keyword evidence="7" id="KW-1185">Reference proteome</keyword>
<dbReference type="EC" id="4.1.2.14" evidence="6"/>
<comment type="pathway">
    <text evidence="1">Carbohydrate acid metabolism.</text>
</comment>
<dbReference type="NCBIfam" id="TIGR01182">
    <property type="entry name" value="eda"/>
    <property type="match status" value="1"/>
</dbReference>
<dbReference type="EC" id="4.1.3.16" evidence="6"/>
<evidence type="ECO:0000256" key="3">
    <source>
        <dbReference type="ARBA" id="ARBA00011233"/>
    </source>
</evidence>
<proteinExistence type="inferred from homology"/>
<sequence>MRSRLVSQILDAGIIAVVRSPDPSPLVEAISALAEGGITVAEVTLTVPNALSVLKAIKSRMGDRILLGAGTVLDSETCRAAILEGADFIVSPSLNLQVIETTLRYGKGSLPGAFTPTEILTAFQAGADIIKVFPADVLGPAFFKAMKGPLPQIPLMPTGGVDLNTAADFLKAGAVCLGLGSQLVEPKALANRDFARLTALAQKYVSIVQETRSHISKP</sequence>
<dbReference type="Proteomes" id="UP000676194">
    <property type="component" value="Chromosome"/>
</dbReference>
<name>A0A8E6EY14_9BACT</name>
<protein>
    <submittedName>
        <fullName evidence="6">Bifunctional 4-hydroxy-2-oxoglutarate aldolase/2-dehydro-3-deoxy-phosphogluconate aldolase</fullName>
        <ecNumber evidence="6">4.1.2.14</ecNumber>
        <ecNumber evidence="6">4.1.3.16</ecNumber>
    </submittedName>
</protein>
<evidence type="ECO:0000313" key="6">
    <source>
        <dbReference type="EMBL" id="QVL32213.1"/>
    </source>
</evidence>
<dbReference type="Pfam" id="PF01081">
    <property type="entry name" value="Aldolase"/>
    <property type="match status" value="1"/>
</dbReference>
<dbReference type="GO" id="GO:0008675">
    <property type="term" value="F:2-dehydro-3-deoxy-phosphogluconate aldolase activity"/>
    <property type="evidence" value="ECO:0007669"/>
    <property type="project" value="UniProtKB-EC"/>
</dbReference>
<dbReference type="KEGG" id="tsph:KIH39_25825"/>
<evidence type="ECO:0000313" key="7">
    <source>
        <dbReference type="Proteomes" id="UP000676194"/>
    </source>
</evidence>
<reference evidence="6" key="1">
    <citation type="submission" date="2021-05" db="EMBL/GenBank/DDBJ databases">
        <title>Complete genome sequence of the cellulolytic planctomycete Telmatocola sphagniphila SP2T and characterization of the first cellulase from planctomycetes.</title>
        <authorList>
            <person name="Rakitin A.L."/>
            <person name="Beletsky A.V."/>
            <person name="Naumoff D.G."/>
            <person name="Kulichevskaya I.S."/>
            <person name="Mardanov A.V."/>
            <person name="Ravin N.V."/>
            <person name="Dedysh S.N."/>
        </authorList>
    </citation>
    <scope>NUCLEOTIDE SEQUENCE</scope>
    <source>
        <strain evidence="6">SP2T</strain>
    </source>
</reference>
<dbReference type="SUPFAM" id="SSF51569">
    <property type="entry name" value="Aldolase"/>
    <property type="match status" value="1"/>
</dbReference>
<dbReference type="Gene3D" id="3.20.20.70">
    <property type="entry name" value="Aldolase class I"/>
    <property type="match status" value="1"/>
</dbReference>
<comment type="similarity">
    <text evidence="2">Belongs to the KHG/KDPG aldolase family.</text>
</comment>
<dbReference type="GO" id="GO:0008700">
    <property type="term" value="F:(R,S)-4-hydroxy-2-oxoglutarate aldolase activity"/>
    <property type="evidence" value="ECO:0007669"/>
    <property type="project" value="UniProtKB-EC"/>
</dbReference>
<dbReference type="EMBL" id="CP074694">
    <property type="protein sequence ID" value="QVL32213.1"/>
    <property type="molecule type" value="Genomic_DNA"/>
</dbReference>
<dbReference type="RefSeq" id="WP_213496952.1">
    <property type="nucleotide sequence ID" value="NZ_CP074694.1"/>
</dbReference>
<evidence type="ECO:0000256" key="2">
    <source>
        <dbReference type="ARBA" id="ARBA00006906"/>
    </source>
</evidence>
<accession>A0A8E6EY14</accession>
<evidence type="ECO:0000256" key="1">
    <source>
        <dbReference type="ARBA" id="ARBA00004761"/>
    </source>
</evidence>
<gene>
    <name evidence="6" type="primary">eda</name>
    <name evidence="6" type="ORF">KIH39_25825</name>
</gene>
<comment type="subunit">
    <text evidence="3">Homotrimer.</text>
</comment>
<evidence type="ECO:0000256" key="4">
    <source>
        <dbReference type="ARBA" id="ARBA00023239"/>
    </source>
</evidence>
<dbReference type="PANTHER" id="PTHR30246">
    <property type="entry name" value="2-KETO-3-DEOXY-6-PHOSPHOGLUCONATE ALDOLASE"/>
    <property type="match status" value="1"/>
</dbReference>
<dbReference type="InterPro" id="IPR000887">
    <property type="entry name" value="Aldlse_KDPG_KHG"/>
</dbReference>
<keyword evidence="4 6" id="KW-0456">Lyase</keyword>
<dbReference type="AlphaFoldDB" id="A0A8E6EY14"/>
<dbReference type="PANTHER" id="PTHR30246:SF1">
    <property type="entry name" value="2-DEHYDRO-3-DEOXY-6-PHOSPHOGALACTONATE ALDOLASE-RELATED"/>
    <property type="match status" value="1"/>
</dbReference>
<dbReference type="InterPro" id="IPR013785">
    <property type="entry name" value="Aldolase_TIM"/>
</dbReference>
<evidence type="ECO:0000256" key="5">
    <source>
        <dbReference type="ARBA" id="ARBA00023277"/>
    </source>
</evidence>